<dbReference type="AlphaFoldDB" id="A0A8H3Z2R6"/>
<dbReference type="Proteomes" id="UP000490939">
    <property type="component" value="Unassembled WGS sequence"/>
</dbReference>
<organism evidence="3 5">
    <name type="scientific">Venturia inaequalis</name>
    <name type="common">Apple scab fungus</name>
    <dbReference type="NCBI Taxonomy" id="5025"/>
    <lineage>
        <taxon>Eukaryota</taxon>
        <taxon>Fungi</taxon>
        <taxon>Dikarya</taxon>
        <taxon>Ascomycota</taxon>
        <taxon>Pezizomycotina</taxon>
        <taxon>Dothideomycetes</taxon>
        <taxon>Pleosporomycetidae</taxon>
        <taxon>Venturiales</taxon>
        <taxon>Venturiaceae</taxon>
        <taxon>Venturia</taxon>
    </lineage>
</organism>
<reference evidence="3 5" key="1">
    <citation type="submission" date="2019-07" db="EMBL/GenBank/DDBJ databases">
        <title>Venturia inaequalis Genome Resource.</title>
        <authorList>
            <person name="Lichtner F.J."/>
        </authorList>
    </citation>
    <scope>NUCLEOTIDE SEQUENCE [LARGE SCALE GENOMIC DNA]</scope>
    <source>
        <strain evidence="2 4">120213</strain>
        <strain evidence="3 5">DMI_063113</strain>
    </source>
</reference>
<evidence type="ECO:0000256" key="1">
    <source>
        <dbReference type="SAM" id="MobiDB-lite"/>
    </source>
</evidence>
<dbReference type="EMBL" id="WNWS01000335">
    <property type="protein sequence ID" value="KAE9970319.1"/>
    <property type="molecule type" value="Genomic_DNA"/>
</dbReference>
<dbReference type="Proteomes" id="UP000447873">
    <property type="component" value="Unassembled WGS sequence"/>
</dbReference>
<keyword evidence="5" id="KW-1185">Reference proteome</keyword>
<evidence type="ECO:0000313" key="2">
    <source>
        <dbReference type="EMBL" id="KAE9970319.1"/>
    </source>
</evidence>
<dbReference type="EMBL" id="WNWR01000439">
    <property type="protein sequence ID" value="KAE9978567.1"/>
    <property type="molecule type" value="Genomic_DNA"/>
</dbReference>
<feature type="compositionally biased region" description="Polar residues" evidence="1">
    <location>
        <begin position="51"/>
        <end position="63"/>
    </location>
</feature>
<proteinExistence type="predicted"/>
<comment type="caution">
    <text evidence="3">The sequence shown here is derived from an EMBL/GenBank/DDBJ whole genome shotgun (WGS) entry which is preliminary data.</text>
</comment>
<accession>A0A8H3Z2R6</accession>
<evidence type="ECO:0000313" key="3">
    <source>
        <dbReference type="EMBL" id="KAE9978567.1"/>
    </source>
</evidence>
<feature type="region of interest" description="Disordered" evidence="1">
    <location>
        <begin position="41"/>
        <end position="63"/>
    </location>
</feature>
<protein>
    <submittedName>
        <fullName evidence="3">Uncharacterized protein</fullName>
    </submittedName>
</protein>
<evidence type="ECO:0000313" key="4">
    <source>
        <dbReference type="Proteomes" id="UP000447873"/>
    </source>
</evidence>
<gene>
    <name evidence="3" type="ORF">EG327_007350</name>
    <name evidence="2" type="ORF">EG328_006343</name>
</gene>
<sequence>MPILYSSISKSINLKAATTRPLHPRKHQQYPSSLTTIPKLNQPLLNLNPRSKPSTHSTPTTATMSAGTEKLWYCCECIKRGTYTKENQKGHAMWQGQCVYCSNPFHSKCSGCEER</sequence>
<name>A0A8H3Z2R6_VENIN</name>
<evidence type="ECO:0000313" key="5">
    <source>
        <dbReference type="Proteomes" id="UP000490939"/>
    </source>
</evidence>